<dbReference type="GO" id="GO:0005524">
    <property type="term" value="F:ATP binding"/>
    <property type="evidence" value="ECO:0007669"/>
    <property type="project" value="UniProtKB-UniRule"/>
</dbReference>
<comment type="similarity">
    <text evidence="2">Belongs to the protein kinase superfamily. Ser/Thr protein kinase family.</text>
</comment>
<dbReference type="InterPro" id="IPR000719">
    <property type="entry name" value="Prot_kinase_dom"/>
</dbReference>
<dbReference type="PANTHER" id="PTHR47985:SF41">
    <property type="entry name" value="SERINE_THREONINE-PROTEIN KINASE PBL5-RELATED"/>
    <property type="match status" value="1"/>
</dbReference>
<evidence type="ECO:0000256" key="13">
    <source>
        <dbReference type="SAM" id="MobiDB-lite"/>
    </source>
</evidence>
<name>A0AAV6Y8T2_9LAMI</name>
<dbReference type="FunFam" id="1.10.510.10:FF:000032">
    <property type="entry name" value="Serine/threonine-protein kinase PBS1"/>
    <property type="match status" value="1"/>
</dbReference>
<evidence type="ECO:0000259" key="14">
    <source>
        <dbReference type="PROSITE" id="PS50011"/>
    </source>
</evidence>
<evidence type="ECO:0000256" key="3">
    <source>
        <dbReference type="ARBA" id="ARBA00022475"/>
    </source>
</evidence>
<protein>
    <recommendedName>
        <fullName evidence="14">Protein kinase domain-containing protein</fullName>
    </recommendedName>
</protein>
<evidence type="ECO:0000256" key="1">
    <source>
        <dbReference type="ARBA" id="ARBA00004193"/>
    </source>
</evidence>
<dbReference type="GO" id="GO:0010183">
    <property type="term" value="P:pollen tube guidance"/>
    <property type="evidence" value="ECO:0007669"/>
    <property type="project" value="UniProtKB-ARBA"/>
</dbReference>
<keyword evidence="10" id="KW-0449">Lipoprotein</keyword>
<dbReference type="InterPro" id="IPR008271">
    <property type="entry name" value="Ser/Thr_kinase_AS"/>
</dbReference>
<dbReference type="AlphaFoldDB" id="A0AAV6Y8T2"/>
<dbReference type="SUPFAM" id="SSF56112">
    <property type="entry name" value="Protein kinase-like (PK-like)"/>
    <property type="match status" value="1"/>
</dbReference>
<evidence type="ECO:0000313" key="15">
    <source>
        <dbReference type="EMBL" id="KAG8387750.1"/>
    </source>
</evidence>
<dbReference type="FunFam" id="3.30.200.20:FF:000266">
    <property type="entry name" value="probable serine/threonine-protein kinase RLCKVII"/>
    <property type="match status" value="1"/>
</dbReference>
<evidence type="ECO:0000256" key="2">
    <source>
        <dbReference type="ARBA" id="ARBA00008684"/>
    </source>
</evidence>
<keyword evidence="4 12" id="KW-0723">Serine/threonine-protein kinase</keyword>
<keyword evidence="6 11" id="KW-0547">Nucleotide-binding</keyword>
<evidence type="ECO:0000256" key="5">
    <source>
        <dbReference type="ARBA" id="ARBA00022679"/>
    </source>
</evidence>
<dbReference type="PROSITE" id="PS00107">
    <property type="entry name" value="PROTEIN_KINASE_ATP"/>
    <property type="match status" value="1"/>
</dbReference>
<evidence type="ECO:0000256" key="4">
    <source>
        <dbReference type="ARBA" id="ARBA00022527"/>
    </source>
</evidence>
<feature type="domain" description="Protein kinase" evidence="14">
    <location>
        <begin position="126"/>
        <end position="403"/>
    </location>
</feature>
<feature type="region of interest" description="Disordered" evidence="13">
    <location>
        <begin position="1"/>
        <end position="46"/>
    </location>
</feature>
<evidence type="ECO:0000256" key="6">
    <source>
        <dbReference type="ARBA" id="ARBA00022741"/>
    </source>
</evidence>
<gene>
    <name evidence="15" type="ORF">BUALT_Bualt02G0053800</name>
</gene>
<evidence type="ECO:0000256" key="10">
    <source>
        <dbReference type="ARBA" id="ARBA00023288"/>
    </source>
</evidence>
<evidence type="ECO:0000256" key="11">
    <source>
        <dbReference type="PROSITE-ProRule" id="PRU10141"/>
    </source>
</evidence>
<dbReference type="CDD" id="cd14066">
    <property type="entry name" value="STKc_IRAK"/>
    <property type="match status" value="1"/>
</dbReference>
<evidence type="ECO:0000256" key="12">
    <source>
        <dbReference type="RuleBase" id="RU000304"/>
    </source>
</evidence>
<dbReference type="InterPro" id="IPR001245">
    <property type="entry name" value="Ser-Thr/Tyr_kinase_cat_dom"/>
</dbReference>
<feature type="binding site" evidence="11">
    <location>
        <position position="155"/>
    </location>
    <ligand>
        <name>ATP</name>
        <dbReference type="ChEBI" id="CHEBI:30616"/>
    </ligand>
</feature>
<feature type="region of interest" description="Disordered" evidence="13">
    <location>
        <begin position="86"/>
        <end position="106"/>
    </location>
</feature>
<evidence type="ECO:0000256" key="9">
    <source>
        <dbReference type="ARBA" id="ARBA00023136"/>
    </source>
</evidence>
<dbReference type="GO" id="GO:0005886">
    <property type="term" value="C:plasma membrane"/>
    <property type="evidence" value="ECO:0007669"/>
    <property type="project" value="UniProtKB-SubCell"/>
</dbReference>
<accession>A0AAV6Y8T2</accession>
<feature type="region of interest" description="Disordered" evidence="13">
    <location>
        <begin position="413"/>
        <end position="432"/>
    </location>
</feature>
<feature type="compositionally biased region" description="Basic and acidic residues" evidence="13">
    <location>
        <begin position="29"/>
        <end position="45"/>
    </location>
</feature>
<dbReference type="GO" id="GO:0004674">
    <property type="term" value="F:protein serine/threonine kinase activity"/>
    <property type="evidence" value="ECO:0007669"/>
    <property type="project" value="UniProtKB-KW"/>
</dbReference>
<keyword evidence="7" id="KW-0418">Kinase</keyword>
<keyword evidence="16" id="KW-1185">Reference proteome</keyword>
<dbReference type="PROSITE" id="PS00108">
    <property type="entry name" value="PROTEIN_KINASE_ST"/>
    <property type="match status" value="1"/>
</dbReference>
<dbReference type="PROSITE" id="PS50011">
    <property type="entry name" value="PROTEIN_KINASE_DOM"/>
    <property type="match status" value="1"/>
</dbReference>
<keyword evidence="3" id="KW-1003">Cell membrane</keyword>
<dbReference type="InterPro" id="IPR011009">
    <property type="entry name" value="Kinase-like_dom_sf"/>
</dbReference>
<evidence type="ECO:0000256" key="8">
    <source>
        <dbReference type="ARBA" id="ARBA00022840"/>
    </source>
</evidence>
<dbReference type="Proteomes" id="UP000826271">
    <property type="component" value="Unassembled WGS sequence"/>
</dbReference>
<proteinExistence type="inferred from homology"/>
<evidence type="ECO:0000256" key="7">
    <source>
        <dbReference type="ARBA" id="ARBA00022777"/>
    </source>
</evidence>
<keyword evidence="8 11" id="KW-0067">ATP-binding</keyword>
<dbReference type="GO" id="GO:0090404">
    <property type="term" value="C:pollen tube tip"/>
    <property type="evidence" value="ECO:0007669"/>
    <property type="project" value="UniProtKB-ARBA"/>
</dbReference>
<organism evidence="15 16">
    <name type="scientific">Buddleja alternifolia</name>
    <dbReference type="NCBI Taxonomy" id="168488"/>
    <lineage>
        <taxon>Eukaryota</taxon>
        <taxon>Viridiplantae</taxon>
        <taxon>Streptophyta</taxon>
        <taxon>Embryophyta</taxon>
        <taxon>Tracheophyta</taxon>
        <taxon>Spermatophyta</taxon>
        <taxon>Magnoliopsida</taxon>
        <taxon>eudicotyledons</taxon>
        <taxon>Gunneridae</taxon>
        <taxon>Pentapetalae</taxon>
        <taxon>asterids</taxon>
        <taxon>lamiids</taxon>
        <taxon>Lamiales</taxon>
        <taxon>Scrophulariaceae</taxon>
        <taxon>Buddlejeae</taxon>
        <taxon>Buddleja</taxon>
    </lineage>
</organism>
<keyword evidence="5" id="KW-0808">Transferase</keyword>
<evidence type="ECO:0000313" key="16">
    <source>
        <dbReference type="Proteomes" id="UP000826271"/>
    </source>
</evidence>
<dbReference type="Gene3D" id="3.30.200.20">
    <property type="entry name" value="Phosphorylase Kinase, domain 1"/>
    <property type="match status" value="1"/>
</dbReference>
<dbReference type="PANTHER" id="PTHR47985">
    <property type="entry name" value="OS07G0668900 PROTEIN"/>
    <property type="match status" value="1"/>
</dbReference>
<dbReference type="EMBL" id="WHWC01000002">
    <property type="protein sequence ID" value="KAG8387750.1"/>
    <property type="molecule type" value="Genomic_DNA"/>
</dbReference>
<keyword evidence="9" id="KW-0472">Membrane</keyword>
<dbReference type="Pfam" id="PF07714">
    <property type="entry name" value="PK_Tyr_Ser-Thr"/>
    <property type="match status" value="1"/>
</dbReference>
<dbReference type="SMART" id="SM00220">
    <property type="entry name" value="S_TKc"/>
    <property type="match status" value="1"/>
</dbReference>
<comment type="caution">
    <text evidence="15">The sequence shown here is derived from an EMBL/GenBank/DDBJ whole genome shotgun (WGS) entry which is preliminary data.</text>
</comment>
<dbReference type="InterPro" id="IPR017441">
    <property type="entry name" value="Protein_kinase_ATP_BS"/>
</dbReference>
<comment type="subcellular location">
    <subcellularLocation>
        <location evidence="1">Cell membrane</location>
        <topology evidence="1">Lipid-anchor</topology>
    </subcellularLocation>
</comment>
<reference evidence="15" key="1">
    <citation type="submission" date="2019-10" db="EMBL/GenBank/DDBJ databases">
        <authorList>
            <person name="Zhang R."/>
            <person name="Pan Y."/>
            <person name="Wang J."/>
            <person name="Ma R."/>
            <person name="Yu S."/>
        </authorList>
    </citation>
    <scope>NUCLEOTIDE SEQUENCE</scope>
    <source>
        <strain evidence="15">LA-IB0</strain>
        <tissue evidence="15">Leaf</tissue>
    </source>
</reference>
<sequence length="450" mass="50608">MGCFPCSGDSSIDDKQQRKRKNNNKYNRCRGDDHAHPQPGRRDDQSYESEVNLFSIVSLKFWIFDTPKVSEHKFVKEDPKVVNQSSVDNTIREQDSSKNPPCDGVANSTKARSFKFSTLVAATQNFKEEYFLGEGGFGKVYKGRLPDTGEIVAIKQLDRNGCQGIREFIVEVLTLGVANHPNLVKLIGYCAEGDQRLLVYEYMPLGSLEDHLHGPLLNRKQLDWNTRMKIAAGAAQGLEYLHDKMQKPVIYRDLKCSNILLGEGFHPKLSDFGLAKVGPCGDQTHVSTRVMGTYGYCAPDYAMTGQLTFKSDIYSFGVVLLEIITGRRAIDDRRSGAEKNLVAWARPLFKDRKKFYQMADPALEGQYPVRGLYQALAIAAMCVQEQPSMRPLIADIVTALNYLVSQKYDPNIHPIQDPGRSATSRRSKRDGEIKHVSGHANENMEFEELL</sequence>
<dbReference type="Gene3D" id="1.10.510.10">
    <property type="entry name" value="Transferase(Phosphotransferase) domain 1"/>
    <property type="match status" value="1"/>
</dbReference>